<evidence type="ECO:0000313" key="2">
    <source>
        <dbReference type="Proteomes" id="UP001055811"/>
    </source>
</evidence>
<sequence length="68" mass="7807">MSVYTIKVDESRPATGETPSAGPAYRCIYAKDALMELPPGYESPWDFFRLVDELYMIRILLTFKVKSK</sequence>
<dbReference type="EMBL" id="CM042009">
    <property type="protein sequence ID" value="KAI3789375.1"/>
    <property type="molecule type" value="Genomic_DNA"/>
</dbReference>
<dbReference type="Proteomes" id="UP001055811">
    <property type="component" value="Linkage Group LG01"/>
</dbReference>
<accession>A0ACB9H0W6</accession>
<protein>
    <submittedName>
        <fullName evidence="1">Uncharacterized protein</fullName>
    </submittedName>
</protein>
<keyword evidence="2" id="KW-1185">Reference proteome</keyword>
<organism evidence="1 2">
    <name type="scientific">Cichorium intybus</name>
    <name type="common">Chicory</name>
    <dbReference type="NCBI Taxonomy" id="13427"/>
    <lineage>
        <taxon>Eukaryota</taxon>
        <taxon>Viridiplantae</taxon>
        <taxon>Streptophyta</taxon>
        <taxon>Embryophyta</taxon>
        <taxon>Tracheophyta</taxon>
        <taxon>Spermatophyta</taxon>
        <taxon>Magnoliopsida</taxon>
        <taxon>eudicotyledons</taxon>
        <taxon>Gunneridae</taxon>
        <taxon>Pentapetalae</taxon>
        <taxon>asterids</taxon>
        <taxon>campanulids</taxon>
        <taxon>Asterales</taxon>
        <taxon>Asteraceae</taxon>
        <taxon>Cichorioideae</taxon>
        <taxon>Cichorieae</taxon>
        <taxon>Cichoriinae</taxon>
        <taxon>Cichorium</taxon>
    </lineage>
</organism>
<reference evidence="1 2" key="2">
    <citation type="journal article" date="2022" name="Mol. Ecol. Resour.">
        <title>The genomes of chicory, endive, great burdock and yacon provide insights into Asteraceae paleo-polyploidization history and plant inulin production.</title>
        <authorList>
            <person name="Fan W."/>
            <person name="Wang S."/>
            <person name="Wang H."/>
            <person name="Wang A."/>
            <person name="Jiang F."/>
            <person name="Liu H."/>
            <person name="Zhao H."/>
            <person name="Xu D."/>
            <person name="Zhang Y."/>
        </authorList>
    </citation>
    <scope>NUCLEOTIDE SEQUENCE [LARGE SCALE GENOMIC DNA]</scope>
    <source>
        <strain evidence="2">cv. Punajuju</strain>
        <tissue evidence="1">Leaves</tissue>
    </source>
</reference>
<evidence type="ECO:0000313" key="1">
    <source>
        <dbReference type="EMBL" id="KAI3789375.1"/>
    </source>
</evidence>
<reference evidence="2" key="1">
    <citation type="journal article" date="2022" name="Mol. Ecol. Resour.">
        <title>The genomes of chicory, endive, great burdock and yacon provide insights into Asteraceae palaeo-polyploidization history and plant inulin production.</title>
        <authorList>
            <person name="Fan W."/>
            <person name="Wang S."/>
            <person name="Wang H."/>
            <person name="Wang A."/>
            <person name="Jiang F."/>
            <person name="Liu H."/>
            <person name="Zhao H."/>
            <person name="Xu D."/>
            <person name="Zhang Y."/>
        </authorList>
    </citation>
    <scope>NUCLEOTIDE SEQUENCE [LARGE SCALE GENOMIC DNA]</scope>
    <source>
        <strain evidence="2">cv. Punajuju</strain>
    </source>
</reference>
<gene>
    <name evidence="1" type="ORF">L2E82_02168</name>
</gene>
<name>A0ACB9H0W6_CICIN</name>
<proteinExistence type="predicted"/>
<comment type="caution">
    <text evidence="1">The sequence shown here is derived from an EMBL/GenBank/DDBJ whole genome shotgun (WGS) entry which is preliminary data.</text>
</comment>